<evidence type="ECO:0000259" key="1">
    <source>
        <dbReference type="SMART" id="SM00507"/>
    </source>
</evidence>
<feature type="domain" description="HNH nuclease" evidence="1">
    <location>
        <begin position="383"/>
        <end position="435"/>
    </location>
</feature>
<evidence type="ECO:0000313" key="3">
    <source>
        <dbReference type="Proteomes" id="UP001501004"/>
    </source>
</evidence>
<organism evidence="2 3">
    <name type="scientific">Leifsonella bigeumensis</name>
    <dbReference type="NCBI Taxonomy" id="433643"/>
    <lineage>
        <taxon>Bacteria</taxon>
        <taxon>Bacillati</taxon>
        <taxon>Actinomycetota</taxon>
        <taxon>Actinomycetes</taxon>
        <taxon>Micrococcales</taxon>
        <taxon>Microbacteriaceae</taxon>
        <taxon>Leifsonella</taxon>
    </lineage>
</organism>
<dbReference type="SMART" id="SM00507">
    <property type="entry name" value="HNHc"/>
    <property type="match status" value="1"/>
</dbReference>
<dbReference type="Proteomes" id="UP001501004">
    <property type="component" value="Unassembled WGS sequence"/>
</dbReference>
<dbReference type="Gene3D" id="1.10.30.50">
    <property type="match status" value="1"/>
</dbReference>
<comment type="caution">
    <text evidence="2">The sequence shown here is derived from an EMBL/GenBank/DDBJ whole genome shotgun (WGS) entry which is preliminary data.</text>
</comment>
<reference evidence="3" key="1">
    <citation type="journal article" date="2019" name="Int. J. Syst. Evol. Microbiol.">
        <title>The Global Catalogue of Microorganisms (GCM) 10K type strain sequencing project: providing services to taxonomists for standard genome sequencing and annotation.</title>
        <authorList>
            <consortium name="The Broad Institute Genomics Platform"/>
            <consortium name="The Broad Institute Genome Sequencing Center for Infectious Disease"/>
            <person name="Wu L."/>
            <person name="Ma J."/>
        </authorList>
    </citation>
    <scope>NUCLEOTIDE SEQUENCE [LARGE SCALE GENOMIC DNA]</scope>
    <source>
        <strain evidence="3">JCM 16949</strain>
    </source>
</reference>
<dbReference type="Pfam" id="PF02720">
    <property type="entry name" value="DUF222"/>
    <property type="match status" value="1"/>
</dbReference>
<dbReference type="CDD" id="cd00085">
    <property type="entry name" value="HNHc"/>
    <property type="match status" value="1"/>
</dbReference>
<name>A0ABP7FY52_9MICO</name>
<dbReference type="InterPro" id="IPR003870">
    <property type="entry name" value="DUF222"/>
</dbReference>
<dbReference type="RefSeq" id="WP_344756859.1">
    <property type="nucleotide sequence ID" value="NZ_BAABAE010000003.1"/>
</dbReference>
<gene>
    <name evidence="2" type="ORF">GCM10022239_23380</name>
</gene>
<dbReference type="EMBL" id="BAABAE010000003">
    <property type="protein sequence ID" value="GAA3747216.1"/>
    <property type="molecule type" value="Genomic_DNA"/>
</dbReference>
<evidence type="ECO:0000313" key="2">
    <source>
        <dbReference type="EMBL" id="GAA3747216.1"/>
    </source>
</evidence>
<protein>
    <recommendedName>
        <fullName evidence="1">HNH nuclease domain-containing protein</fullName>
    </recommendedName>
</protein>
<accession>A0ABP7FY52</accession>
<sequence length="486" mass="52234">MSFPTSTLDSPVIAAGSMLSDGLTSDSLRSIALQLVEAVPPRRVQGLGDDDLLDVAGAIEHLGRYVDALRVEAAAEISERSLVVCRAEGLAARKGCRNAAELIERVTRVSGATAVRRIKLGQHTRTDLAEPGMPRAPRFQYVADALETGLIGVDAASAIVAGIRPALHRGTVEGIRAAEEELVAAAIGTSDLVPTACTADEVRQQAMVWQAYLDPDGMEPVERRAWNARGFEAGTLSGGLVRGRFALMPEVAAKLNRLFDAYLSPRVTTEFRTAEEQAEVDAEADPRTRDQQRHDVVAAMVDHYSRSDEPPTIGGAAPTVLVTVRDTDLEANHGRGHIDGAKSDVSMTTIRHLACSGGLQFVSIDAYGSIHGLGSPQRCFTSAQRRAIIARDGGCTIPGCSIPAAWCEIHHVDPAENNGPTHTDNGVLLCWFHHRTIETSGWQIKMIGGAPHIKPPPWISHSASWRPATKSPTMLIDAVEKRMLRC</sequence>
<proteinExistence type="predicted"/>
<dbReference type="InterPro" id="IPR003615">
    <property type="entry name" value="HNH_nuc"/>
</dbReference>
<keyword evidence="3" id="KW-1185">Reference proteome</keyword>